<dbReference type="Proteomes" id="UP000178349">
    <property type="component" value="Unassembled WGS sequence"/>
</dbReference>
<evidence type="ECO:0000313" key="3">
    <source>
        <dbReference type="EMBL" id="OGH86724.1"/>
    </source>
</evidence>
<dbReference type="Pfam" id="PF01541">
    <property type="entry name" value="GIY-YIG"/>
    <property type="match status" value="1"/>
</dbReference>
<protein>
    <recommendedName>
        <fullName evidence="2">GIY-YIG domain-containing protein</fullName>
    </recommendedName>
</protein>
<dbReference type="InterPro" id="IPR035901">
    <property type="entry name" value="GIY-YIG_endonuc_sf"/>
</dbReference>
<comment type="caution">
    <text evidence="3">The sequence shown here is derived from an EMBL/GenBank/DDBJ whole genome shotgun (WGS) entry which is preliminary data.</text>
</comment>
<organism evidence="3 4">
    <name type="scientific">Candidatus Magasanikbacteria bacterium RIFOXYC12_FULL_33_11</name>
    <dbReference type="NCBI Taxonomy" id="1798701"/>
    <lineage>
        <taxon>Bacteria</taxon>
        <taxon>Candidatus Magasanikiibacteriota</taxon>
    </lineage>
</organism>
<dbReference type="EMBL" id="MFQW01000003">
    <property type="protein sequence ID" value="OGH86724.1"/>
    <property type="molecule type" value="Genomic_DNA"/>
</dbReference>
<dbReference type="AlphaFoldDB" id="A0A1F6NSY1"/>
<sequence length="96" mass="11764">MYGKNYYVYIMSNNHCTVFYIGITNNLDRRSLEHIHKLHKNSFTAKYNIEKLLYYETYDNPDDAIRREKQLKKWGRSKKLMLIKKENPEMRNLLEE</sequence>
<name>A0A1F6NSY1_9BACT</name>
<dbReference type="CDD" id="cd10448">
    <property type="entry name" value="GIY-YIG_unchar_3"/>
    <property type="match status" value="1"/>
</dbReference>
<dbReference type="SUPFAM" id="SSF82771">
    <property type="entry name" value="GIY-YIG endonuclease"/>
    <property type="match status" value="1"/>
</dbReference>
<evidence type="ECO:0000313" key="4">
    <source>
        <dbReference type="Proteomes" id="UP000178349"/>
    </source>
</evidence>
<dbReference type="SMART" id="SM00465">
    <property type="entry name" value="GIYc"/>
    <property type="match status" value="1"/>
</dbReference>
<dbReference type="Gene3D" id="3.40.1440.10">
    <property type="entry name" value="GIY-YIG endonuclease"/>
    <property type="match status" value="1"/>
</dbReference>
<evidence type="ECO:0000256" key="1">
    <source>
        <dbReference type="ARBA" id="ARBA00007435"/>
    </source>
</evidence>
<feature type="domain" description="GIY-YIG" evidence="2">
    <location>
        <begin position="4"/>
        <end position="81"/>
    </location>
</feature>
<dbReference type="PANTHER" id="PTHR34477:SF5">
    <property type="entry name" value="BSL5627 PROTEIN"/>
    <property type="match status" value="1"/>
</dbReference>
<dbReference type="InterPro" id="IPR000305">
    <property type="entry name" value="GIY-YIG_endonuc"/>
</dbReference>
<accession>A0A1F6NSY1</accession>
<dbReference type="InterPro" id="IPR050190">
    <property type="entry name" value="UPF0213_domain"/>
</dbReference>
<reference evidence="3 4" key="1">
    <citation type="journal article" date="2016" name="Nat. Commun.">
        <title>Thousands of microbial genomes shed light on interconnected biogeochemical processes in an aquifer system.</title>
        <authorList>
            <person name="Anantharaman K."/>
            <person name="Brown C.T."/>
            <person name="Hug L.A."/>
            <person name="Sharon I."/>
            <person name="Castelle C.J."/>
            <person name="Probst A.J."/>
            <person name="Thomas B.C."/>
            <person name="Singh A."/>
            <person name="Wilkins M.J."/>
            <person name="Karaoz U."/>
            <person name="Brodie E.L."/>
            <person name="Williams K.H."/>
            <person name="Hubbard S.S."/>
            <person name="Banfield J.F."/>
        </authorList>
    </citation>
    <scope>NUCLEOTIDE SEQUENCE [LARGE SCALE GENOMIC DNA]</scope>
</reference>
<proteinExistence type="inferred from homology"/>
<dbReference type="PANTHER" id="PTHR34477">
    <property type="entry name" value="UPF0213 PROTEIN YHBQ"/>
    <property type="match status" value="1"/>
</dbReference>
<dbReference type="PROSITE" id="PS50164">
    <property type="entry name" value="GIY_YIG"/>
    <property type="match status" value="1"/>
</dbReference>
<evidence type="ECO:0000259" key="2">
    <source>
        <dbReference type="PROSITE" id="PS50164"/>
    </source>
</evidence>
<gene>
    <name evidence="3" type="ORF">A2493_03415</name>
</gene>
<comment type="similarity">
    <text evidence="1">Belongs to the UPF0213 family.</text>
</comment>